<dbReference type="SUPFAM" id="SSF53613">
    <property type="entry name" value="Ribokinase-like"/>
    <property type="match status" value="1"/>
</dbReference>
<evidence type="ECO:0000256" key="3">
    <source>
        <dbReference type="ARBA" id="ARBA00022777"/>
    </source>
</evidence>
<gene>
    <name evidence="5" type="ORF">A3SI_03700</name>
</gene>
<comment type="similarity">
    <text evidence="1">Belongs to the carbohydrate kinase PfkB family.</text>
</comment>
<dbReference type="InterPro" id="IPR002173">
    <property type="entry name" value="Carboh/pur_kinase_PfkB_CS"/>
</dbReference>
<dbReference type="InterPro" id="IPR050306">
    <property type="entry name" value="PfkB_Carbo_kinase"/>
</dbReference>
<dbReference type="PROSITE" id="PS00583">
    <property type="entry name" value="PFKB_KINASES_1"/>
    <property type="match status" value="1"/>
</dbReference>
<keyword evidence="6" id="KW-1185">Reference proteome</keyword>
<keyword evidence="3" id="KW-0418">Kinase</keyword>
<evidence type="ECO:0000256" key="1">
    <source>
        <dbReference type="ARBA" id="ARBA00010688"/>
    </source>
</evidence>
<protein>
    <submittedName>
        <fullName evidence="5">PfkB domain-containing protein</fullName>
    </submittedName>
</protein>
<feature type="domain" description="Carbohydrate kinase PfkB" evidence="4">
    <location>
        <begin position="11"/>
        <end position="277"/>
    </location>
</feature>
<evidence type="ECO:0000313" key="6">
    <source>
        <dbReference type="Proteomes" id="UP000005551"/>
    </source>
</evidence>
<proteinExistence type="inferred from homology"/>
<dbReference type="Gene3D" id="3.40.1190.20">
    <property type="match status" value="1"/>
</dbReference>
<accession>I5C956</accession>
<dbReference type="PROSITE" id="PS00584">
    <property type="entry name" value="PFKB_KINASES_2"/>
    <property type="match status" value="1"/>
</dbReference>
<evidence type="ECO:0000313" key="5">
    <source>
        <dbReference type="EMBL" id="EIM78358.1"/>
    </source>
</evidence>
<dbReference type="EMBL" id="AJYA01000007">
    <property type="protein sequence ID" value="EIM78358.1"/>
    <property type="molecule type" value="Genomic_DNA"/>
</dbReference>
<organism evidence="5 6">
    <name type="scientific">Nitritalea halalkaliphila LW7</name>
    <dbReference type="NCBI Taxonomy" id="1189621"/>
    <lineage>
        <taxon>Bacteria</taxon>
        <taxon>Pseudomonadati</taxon>
        <taxon>Bacteroidota</taxon>
        <taxon>Cytophagia</taxon>
        <taxon>Cytophagales</taxon>
        <taxon>Cyclobacteriaceae</taxon>
        <taxon>Nitritalea</taxon>
    </lineage>
</organism>
<dbReference type="GO" id="GO:0016301">
    <property type="term" value="F:kinase activity"/>
    <property type="evidence" value="ECO:0007669"/>
    <property type="project" value="UniProtKB-KW"/>
</dbReference>
<name>I5C956_9BACT</name>
<comment type="caution">
    <text evidence="5">The sequence shown here is derived from an EMBL/GenBank/DDBJ whole genome shotgun (WGS) entry which is preliminary data.</text>
</comment>
<reference evidence="5 6" key="1">
    <citation type="submission" date="2012-05" db="EMBL/GenBank/DDBJ databases">
        <title>Genome sequence of Nitritalea halalkaliphila LW7.</title>
        <authorList>
            <person name="Jangir P.K."/>
            <person name="Singh A."/>
            <person name="Shivaji S."/>
            <person name="Sharma R."/>
        </authorList>
    </citation>
    <scope>NUCLEOTIDE SEQUENCE [LARGE SCALE GENOMIC DNA]</scope>
    <source>
        <strain evidence="5 6">LW7</strain>
    </source>
</reference>
<sequence length="290" mass="31535">MLWDDFPSGRVPGGAPLNIASNLIQLGLQPMLVSAVGQDAAGEELLNLLRQRQIPETWIQQNRLSTSRVQVDDSQPEEVRYEILFPVAWDRIAWNEALREAAEQADMVIFGSLSLRHPQSLATLRQLLAHTSAQVIFDLNLRPPFLHFPDVEDFLHRAQLLKVNEEELLFLTRYLLGNASASATTETLVAAAAALCQRYQLAGIWLTRGGEGAYWLAPDRAPLAQKAYPVQVKDTVGAGDAFLSGMVAGLAAEKSAAEILDFAARLGAFVASQSGGAPLHDPAAIAALKY</sequence>
<dbReference type="InterPro" id="IPR011611">
    <property type="entry name" value="PfkB_dom"/>
</dbReference>
<dbReference type="PANTHER" id="PTHR43085">
    <property type="entry name" value="HEXOKINASE FAMILY MEMBER"/>
    <property type="match status" value="1"/>
</dbReference>
<dbReference type="STRING" id="1189621.A3SI_03700"/>
<dbReference type="Pfam" id="PF00294">
    <property type="entry name" value="PfkB"/>
    <property type="match status" value="1"/>
</dbReference>
<evidence type="ECO:0000259" key="4">
    <source>
        <dbReference type="Pfam" id="PF00294"/>
    </source>
</evidence>
<dbReference type="AlphaFoldDB" id="I5C956"/>
<keyword evidence="2" id="KW-0808">Transferase</keyword>
<dbReference type="PANTHER" id="PTHR43085:SF57">
    <property type="entry name" value="CARBOHYDRATE KINASE PFKB DOMAIN-CONTAINING PROTEIN"/>
    <property type="match status" value="1"/>
</dbReference>
<dbReference type="InterPro" id="IPR029056">
    <property type="entry name" value="Ribokinase-like"/>
</dbReference>
<dbReference type="Proteomes" id="UP000005551">
    <property type="component" value="Unassembled WGS sequence"/>
</dbReference>
<evidence type="ECO:0000256" key="2">
    <source>
        <dbReference type="ARBA" id="ARBA00022679"/>
    </source>
</evidence>